<protein>
    <submittedName>
        <fullName evidence="1">Uncharacterized protein</fullName>
    </submittedName>
</protein>
<sequence length="115" mass="13013">MAAASSPNYRCNIATLHSLRIVASTLSQQYVLRMFQIAVIKLLGFYEPKQRYNEAGCNGGLVIFKHLGLFNVHLNLSTRVFLHLTPLKCDHRVATHILEQLPINDVPTIFITPLR</sequence>
<proteinExistence type="predicted"/>
<evidence type="ECO:0000313" key="1">
    <source>
        <dbReference type="EMBL" id="MAA20042.1"/>
    </source>
</evidence>
<dbReference type="EMBL" id="GFPF01008896">
    <property type="protein sequence ID" value="MAA20042.1"/>
    <property type="molecule type" value="Transcribed_RNA"/>
</dbReference>
<name>A0A224Z1R6_9ACAR</name>
<dbReference type="AlphaFoldDB" id="A0A224Z1R6"/>
<reference evidence="1" key="1">
    <citation type="journal article" date="2017" name="Parasit. Vectors">
        <title>Sialotranscriptomics of Rhipicephalus zambeziensis reveals intricate expression profiles of secretory proteins and suggests tight temporal transcriptional regulation during blood-feeding.</title>
        <authorList>
            <person name="de Castro M.H."/>
            <person name="de Klerk D."/>
            <person name="Pienaar R."/>
            <person name="Rees D.J.G."/>
            <person name="Mans B.J."/>
        </authorList>
    </citation>
    <scope>NUCLEOTIDE SEQUENCE</scope>
    <source>
        <tissue evidence="1">Salivary glands</tissue>
    </source>
</reference>
<accession>A0A224Z1R6</accession>
<organism evidence="1">
    <name type="scientific">Rhipicephalus zambeziensis</name>
    <dbReference type="NCBI Taxonomy" id="60191"/>
    <lineage>
        <taxon>Eukaryota</taxon>
        <taxon>Metazoa</taxon>
        <taxon>Ecdysozoa</taxon>
        <taxon>Arthropoda</taxon>
        <taxon>Chelicerata</taxon>
        <taxon>Arachnida</taxon>
        <taxon>Acari</taxon>
        <taxon>Parasitiformes</taxon>
        <taxon>Ixodida</taxon>
        <taxon>Ixodoidea</taxon>
        <taxon>Ixodidae</taxon>
        <taxon>Rhipicephalinae</taxon>
        <taxon>Rhipicephalus</taxon>
        <taxon>Rhipicephalus</taxon>
    </lineage>
</organism>